<comment type="caution">
    <text evidence="2">The sequence shown here is derived from an EMBL/GenBank/DDBJ whole genome shotgun (WGS) entry which is preliminary data.</text>
</comment>
<dbReference type="AlphaFoldDB" id="A0A7W6NUQ6"/>
<proteinExistence type="predicted"/>
<evidence type="ECO:0000256" key="1">
    <source>
        <dbReference type="SAM" id="MobiDB-lite"/>
    </source>
</evidence>
<accession>A0A7W6NUQ6</accession>
<sequence length="104" mass="11586">METALRFSGPWKSSFEPALEGQAQFAKGKLHGREWRGLFGPQQRHGKCECGAARGKHRRLSHLRGLDHRDTLDLPDSTAIGLTDTGQAREEGSQEKQQFQTASL</sequence>
<dbReference type="Proteomes" id="UP000557392">
    <property type="component" value="Unassembled WGS sequence"/>
</dbReference>
<feature type="compositionally biased region" description="Polar residues" evidence="1">
    <location>
        <begin position="95"/>
        <end position="104"/>
    </location>
</feature>
<evidence type="ECO:0000313" key="3">
    <source>
        <dbReference type="Proteomes" id="UP000557392"/>
    </source>
</evidence>
<dbReference type="EMBL" id="JACIEH010000001">
    <property type="protein sequence ID" value="MBB4097309.1"/>
    <property type="molecule type" value="Genomic_DNA"/>
</dbReference>
<keyword evidence="3" id="KW-1185">Reference proteome</keyword>
<feature type="region of interest" description="Disordered" evidence="1">
    <location>
        <begin position="68"/>
        <end position="104"/>
    </location>
</feature>
<name>A0A7W6NUQ6_9SPHN</name>
<evidence type="ECO:0000313" key="2">
    <source>
        <dbReference type="EMBL" id="MBB4097309.1"/>
    </source>
</evidence>
<reference evidence="2 3" key="1">
    <citation type="submission" date="2020-08" db="EMBL/GenBank/DDBJ databases">
        <title>Genomic Encyclopedia of Type Strains, Phase IV (KMG-IV): sequencing the most valuable type-strain genomes for metagenomic binning, comparative biology and taxonomic classification.</title>
        <authorList>
            <person name="Goeker M."/>
        </authorList>
    </citation>
    <scope>NUCLEOTIDE SEQUENCE [LARGE SCALE GENOMIC DNA]</scope>
    <source>
        <strain evidence="2 3">DSM 101806</strain>
    </source>
</reference>
<organism evidence="2 3">
    <name type="scientific">Sphingomonas kyeonggiensis</name>
    <dbReference type="NCBI Taxonomy" id="1268553"/>
    <lineage>
        <taxon>Bacteria</taxon>
        <taxon>Pseudomonadati</taxon>
        <taxon>Pseudomonadota</taxon>
        <taxon>Alphaproteobacteria</taxon>
        <taxon>Sphingomonadales</taxon>
        <taxon>Sphingomonadaceae</taxon>
        <taxon>Sphingomonas</taxon>
    </lineage>
</organism>
<gene>
    <name evidence="2" type="ORF">GGR46_000842</name>
</gene>
<dbReference type="RefSeq" id="WP_183994840.1">
    <property type="nucleotide sequence ID" value="NZ_JACIEH010000001.1"/>
</dbReference>
<protein>
    <submittedName>
        <fullName evidence="2">Uncharacterized protein</fullName>
    </submittedName>
</protein>